<protein>
    <submittedName>
        <fullName evidence="2">Uncharacterized protein</fullName>
    </submittedName>
</protein>
<keyword evidence="3" id="KW-1185">Reference proteome</keyword>
<feature type="region of interest" description="Disordered" evidence="1">
    <location>
        <begin position="161"/>
        <end position="186"/>
    </location>
</feature>
<comment type="caution">
    <text evidence="2">The sequence shown here is derived from an EMBL/GenBank/DDBJ whole genome shotgun (WGS) entry which is preliminary data.</text>
</comment>
<accession>A0A846QJF2</accession>
<feature type="region of interest" description="Disordered" evidence="1">
    <location>
        <begin position="59"/>
        <end position="109"/>
    </location>
</feature>
<dbReference type="AlphaFoldDB" id="A0A846QJF2"/>
<evidence type="ECO:0000313" key="3">
    <source>
        <dbReference type="Proteomes" id="UP000580856"/>
    </source>
</evidence>
<evidence type="ECO:0000313" key="2">
    <source>
        <dbReference type="EMBL" id="NJB68358.1"/>
    </source>
</evidence>
<feature type="region of interest" description="Disordered" evidence="1">
    <location>
        <begin position="1"/>
        <end position="43"/>
    </location>
</feature>
<evidence type="ECO:0000256" key="1">
    <source>
        <dbReference type="SAM" id="MobiDB-lite"/>
    </source>
</evidence>
<organism evidence="2 3">
    <name type="scientific">Desulfobaculum xiamenense</name>
    <dbReference type="NCBI Taxonomy" id="995050"/>
    <lineage>
        <taxon>Bacteria</taxon>
        <taxon>Pseudomonadati</taxon>
        <taxon>Thermodesulfobacteriota</taxon>
        <taxon>Desulfovibrionia</taxon>
        <taxon>Desulfovibrionales</taxon>
        <taxon>Desulfovibrionaceae</taxon>
        <taxon>Desulfobaculum</taxon>
    </lineage>
</organism>
<gene>
    <name evidence="2" type="ORF">GGQ74_002031</name>
</gene>
<feature type="compositionally biased region" description="Polar residues" evidence="1">
    <location>
        <begin position="82"/>
        <end position="92"/>
    </location>
</feature>
<proteinExistence type="predicted"/>
<name>A0A846QJF2_9BACT</name>
<feature type="compositionally biased region" description="Basic and acidic residues" evidence="1">
    <location>
        <begin position="21"/>
        <end position="34"/>
    </location>
</feature>
<dbReference type="Proteomes" id="UP000580856">
    <property type="component" value="Unassembled WGS sequence"/>
</dbReference>
<feature type="compositionally biased region" description="Basic and acidic residues" evidence="1">
    <location>
        <begin position="94"/>
        <end position="108"/>
    </location>
</feature>
<sequence>MNGCARNPYGKRRGGTGEIAMRNDRQEYRGRGETLAKGWRGKSEGRKLHRFRWGEVGRAQAAAEKKTKKQGRSFRFGPVTVGSDSIRNTPDLTASHREGIPFSGDREGCPTPADFVLTGSSKTRNLSPGQIQIEKKIGDTVFSPCPARQRASREKLCSTAGCRPLPRFKQPTSASAISTDRARTRS</sequence>
<reference evidence="2 3" key="1">
    <citation type="submission" date="2020-03" db="EMBL/GenBank/DDBJ databases">
        <title>Genomic Encyclopedia of Type Strains, Phase IV (KMG-IV): sequencing the most valuable type-strain genomes for metagenomic binning, comparative biology and taxonomic classification.</title>
        <authorList>
            <person name="Goeker M."/>
        </authorList>
    </citation>
    <scope>NUCLEOTIDE SEQUENCE [LARGE SCALE GENOMIC DNA]</scope>
    <source>
        <strain evidence="2 3">DSM 24233</strain>
    </source>
</reference>
<dbReference type="EMBL" id="JAATJA010000002">
    <property type="protein sequence ID" value="NJB68358.1"/>
    <property type="molecule type" value="Genomic_DNA"/>
</dbReference>